<organism evidence="1 2">
    <name type="scientific">Crepidotus variabilis</name>
    <dbReference type="NCBI Taxonomy" id="179855"/>
    <lineage>
        <taxon>Eukaryota</taxon>
        <taxon>Fungi</taxon>
        <taxon>Dikarya</taxon>
        <taxon>Basidiomycota</taxon>
        <taxon>Agaricomycotina</taxon>
        <taxon>Agaricomycetes</taxon>
        <taxon>Agaricomycetidae</taxon>
        <taxon>Agaricales</taxon>
        <taxon>Agaricineae</taxon>
        <taxon>Crepidotaceae</taxon>
        <taxon>Crepidotus</taxon>
    </lineage>
</organism>
<evidence type="ECO:0000313" key="1">
    <source>
        <dbReference type="EMBL" id="KAF9521995.1"/>
    </source>
</evidence>
<dbReference type="Proteomes" id="UP000807306">
    <property type="component" value="Unassembled WGS sequence"/>
</dbReference>
<feature type="non-terminal residue" evidence="1">
    <location>
        <position position="1"/>
    </location>
</feature>
<comment type="caution">
    <text evidence="1">The sequence shown here is derived from an EMBL/GenBank/DDBJ whole genome shotgun (WGS) entry which is preliminary data.</text>
</comment>
<keyword evidence="2" id="KW-1185">Reference proteome</keyword>
<name>A0A9P6E3U3_9AGAR</name>
<reference evidence="1" key="1">
    <citation type="submission" date="2020-11" db="EMBL/GenBank/DDBJ databases">
        <authorList>
            <consortium name="DOE Joint Genome Institute"/>
            <person name="Ahrendt S."/>
            <person name="Riley R."/>
            <person name="Andreopoulos W."/>
            <person name="Labutti K."/>
            <person name="Pangilinan J."/>
            <person name="Ruiz-Duenas F.J."/>
            <person name="Barrasa J.M."/>
            <person name="Sanchez-Garcia M."/>
            <person name="Camarero S."/>
            <person name="Miyauchi S."/>
            <person name="Serrano A."/>
            <person name="Linde D."/>
            <person name="Babiker R."/>
            <person name="Drula E."/>
            <person name="Ayuso-Fernandez I."/>
            <person name="Pacheco R."/>
            <person name="Padilla G."/>
            <person name="Ferreira P."/>
            <person name="Barriuso J."/>
            <person name="Kellner H."/>
            <person name="Castanera R."/>
            <person name="Alfaro M."/>
            <person name="Ramirez L."/>
            <person name="Pisabarro A.G."/>
            <person name="Kuo A."/>
            <person name="Tritt A."/>
            <person name="Lipzen A."/>
            <person name="He G."/>
            <person name="Yan M."/>
            <person name="Ng V."/>
            <person name="Cullen D."/>
            <person name="Martin F."/>
            <person name="Rosso M.-N."/>
            <person name="Henrissat B."/>
            <person name="Hibbett D."/>
            <person name="Martinez A.T."/>
            <person name="Grigoriev I.V."/>
        </authorList>
    </citation>
    <scope>NUCLEOTIDE SEQUENCE</scope>
    <source>
        <strain evidence="1">CBS 506.95</strain>
    </source>
</reference>
<dbReference type="OrthoDB" id="3203379at2759"/>
<sequence>VRGVLGYLKENQVAFDKFLDAFSWGNEDCIQDPTIRNTRTRFMHSPKLPAILKRWAKPHQSTSYKKKRPKGASTAVTAFALEYVKDLLDKKMEDLAPSMSSP</sequence>
<gene>
    <name evidence="1" type="ORF">CPB83DRAFT_734955</name>
</gene>
<feature type="non-terminal residue" evidence="1">
    <location>
        <position position="102"/>
    </location>
</feature>
<accession>A0A9P6E3U3</accession>
<proteinExistence type="predicted"/>
<dbReference type="EMBL" id="MU157968">
    <property type="protein sequence ID" value="KAF9521995.1"/>
    <property type="molecule type" value="Genomic_DNA"/>
</dbReference>
<protein>
    <submittedName>
        <fullName evidence="1">Uncharacterized protein</fullName>
    </submittedName>
</protein>
<evidence type="ECO:0000313" key="2">
    <source>
        <dbReference type="Proteomes" id="UP000807306"/>
    </source>
</evidence>
<dbReference type="AlphaFoldDB" id="A0A9P6E3U3"/>